<dbReference type="RefSeq" id="WP_007625011.1">
    <property type="nucleotide sequence ID" value="NZ_BANX01000039.1"/>
</dbReference>
<evidence type="ECO:0008006" key="3">
    <source>
        <dbReference type="Google" id="ProtNLM"/>
    </source>
</evidence>
<dbReference type="OrthoDB" id="4775182at2"/>
<sequence>MANTSNIGLIAVAVSGAVEEFAKVSPLVRKQLDKLAKEGADYAQSIAPVGTKRHTLKSGYVDEPGDYRDSIYGTTVFVGGRWRGRVGARDYKAHWIEYGTVHMPKRAVMRRTAEHLGGSD</sequence>
<comment type="caution">
    <text evidence="1">The sequence shown here is derived from an EMBL/GenBank/DDBJ whole genome shotgun (WGS) entry which is preliminary data.</text>
</comment>
<gene>
    <name evidence="1" type="ORF">GS4_39_00600</name>
</gene>
<dbReference type="Proteomes" id="UP000011666">
    <property type="component" value="Unassembled WGS sequence"/>
</dbReference>
<protein>
    <recommendedName>
        <fullName evidence="3">HK97 gp10 family phage protein</fullName>
    </recommendedName>
</protein>
<organism evidence="1 2">
    <name type="scientific">Gordonia soli NBRC 108243</name>
    <dbReference type="NCBI Taxonomy" id="1223545"/>
    <lineage>
        <taxon>Bacteria</taxon>
        <taxon>Bacillati</taxon>
        <taxon>Actinomycetota</taxon>
        <taxon>Actinomycetes</taxon>
        <taxon>Mycobacteriales</taxon>
        <taxon>Gordoniaceae</taxon>
        <taxon>Gordonia</taxon>
    </lineage>
</organism>
<reference evidence="1 2" key="1">
    <citation type="submission" date="2013-01" db="EMBL/GenBank/DDBJ databases">
        <title>Whole genome shotgun sequence of Gordonia soli NBRC 108243.</title>
        <authorList>
            <person name="Isaki-Nakamura S."/>
            <person name="Hosoyama A."/>
            <person name="Tsuchikane K."/>
            <person name="Ando Y."/>
            <person name="Baba S."/>
            <person name="Ohji S."/>
            <person name="Hamada M."/>
            <person name="Tamura T."/>
            <person name="Yamazoe A."/>
            <person name="Yamazaki S."/>
            <person name="Fujita N."/>
        </authorList>
    </citation>
    <scope>NUCLEOTIDE SEQUENCE [LARGE SCALE GENOMIC DNA]</scope>
    <source>
        <strain evidence="1 2">NBRC 108243</strain>
    </source>
</reference>
<dbReference type="AlphaFoldDB" id="M0QQQ5"/>
<keyword evidence="2" id="KW-1185">Reference proteome</keyword>
<name>M0QQQ5_9ACTN</name>
<evidence type="ECO:0000313" key="1">
    <source>
        <dbReference type="EMBL" id="GAC70729.1"/>
    </source>
</evidence>
<dbReference type="STRING" id="1223545.GS4_39_00600"/>
<dbReference type="EMBL" id="BANX01000039">
    <property type="protein sequence ID" value="GAC70729.1"/>
    <property type="molecule type" value="Genomic_DNA"/>
</dbReference>
<evidence type="ECO:0000313" key="2">
    <source>
        <dbReference type="Proteomes" id="UP000011666"/>
    </source>
</evidence>
<dbReference type="eggNOG" id="ENOG5032MI5">
    <property type="taxonomic scope" value="Bacteria"/>
</dbReference>
<proteinExistence type="predicted"/>
<accession>M0QQQ5</accession>